<dbReference type="eggNOG" id="COG0561">
    <property type="taxonomic scope" value="Bacteria"/>
</dbReference>
<dbReference type="OrthoDB" id="9781413at2"/>
<keyword evidence="1" id="KW-0378">Hydrolase</keyword>
<name>A1HSX6_9FIRM</name>
<dbReference type="PANTHER" id="PTHR10000">
    <property type="entry name" value="PHOSPHOSERINE PHOSPHATASE"/>
    <property type="match status" value="1"/>
</dbReference>
<dbReference type="SUPFAM" id="SSF56784">
    <property type="entry name" value="HAD-like"/>
    <property type="match status" value="1"/>
</dbReference>
<dbReference type="PANTHER" id="PTHR10000:SF8">
    <property type="entry name" value="HAD SUPERFAMILY HYDROLASE-LIKE, TYPE 3"/>
    <property type="match status" value="1"/>
</dbReference>
<dbReference type="GO" id="GO:0005829">
    <property type="term" value="C:cytosol"/>
    <property type="evidence" value="ECO:0007669"/>
    <property type="project" value="TreeGrafter"/>
</dbReference>
<dbReference type="InterPro" id="IPR036412">
    <property type="entry name" value="HAD-like_sf"/>
</dbReference>
<dbReference type="GO" id="GO:0000287">
    <property type="term" value="F:magnesium ion binding"/>
    <property type="evidence" value="ECO:0007669"/>
    <property type="project" value="TreeGrafter"/>
</dbReference>
<reference evidence="1 2" key="1">
    <citation type="submission" date="2007-01" db="EMBL/GenBank/DDBJ databases">
        <title>Annotation of the draft genome assembly of Thermosinus carboxydivorans Nor1.</title>
        <authorList>
            <consortium name="US DOE Joint Genome Institute (JGI-ORNL)"/>
            <person name="Larimer F."/>
            <person name="Land M."/>
            <person name="Hauser L."/>
        </authorList>
    </citation>
    <scope>NUCLEOTIDE SEQUENCE [LARGE SCALE GENOMIC DNA]</scope>
    <source>
        <strain evidence="1 2">Nor1</strain>
    </source>
</reference>
<comment type="caution">
    <text evidence="1">The sequence shown here is derived from an EMBL/GenBank/DDBJ whole genome shotgun (WGS) entry which is preliminary data.</text>
</comment>
<dbReference type="SFLD" id="SFLDG01140">
    <property type="entry name" value="C2.B:_Phosphomannomutase_and_P"/>
    <property type="match status" value="1"/>
</dbReference>
<evidence type="ECO:0000313" key="1">
    <source>
        <dbReference type="EMBL" id="EAX46832.1"/>
    </source>
</evidence>
<dbReference type="Proteomes" id="UP000005139">
    <property type="component" value="Unassembled WGS sequence"/>
</dbReference>
<dbReference type="SFLD" id="SFLDG01144">
    <property type="entry name" value="C2.B.4:_PGP_Like"/>
    <property type="match status" value="1"/>
</dbReference>
<reference evidence="1 2" key="2">
    <citation type="submission" date="2007-01" db="EMBL/GenBank/DDBJ databases">
        <title>Sequencing of the draft genome and assembly of Thermosinus carboxydivorans Nor1.</title>
        <authorList>
            <consortium name="US DOE Joint Genome Institute (JGI-PGF)"/>
            <person name="Copeland A."/>
            <person name="Lucas S."/>
            <person name="Lapidus A."/>
            <person name="Barry K."/>
            <person name="Glavina del Rio T."/>
            <person name="Dalin E."/>
            <person name="Tice H."/>
            <person name="Bruce D."/>
            <person name="Pitluck S."/>
            <person name="Richardson P."/>
        </authorList>
    </citation>
    <scope>NUCLEOTIDE SEQUENCE [LARGE SCALE GENOMIC DNA]</scope>
    <source>
        <strain evidence="1 2">Nor1</strain>
    </source>
</reference>
<dbReference type="PROSITE" id="PS01229">
    <property type="entry name" value="COF_2"/>
    <property type="match status" value="1"/>
</dbReference>
<dbReference type="Pfam" id="PF08282">
    <property type="entry name" value="Hydrolase_3"/>
    <property type="match status" value="1"/>
</dbReference>
<gene>
    <name evidence="1" type="ORF">TcarDRAFT_0520</name>
</gene>
<dbReference type="InterPro" id="IPR023214">
    <property type="entry name" value="HAD_sf"/>
</dbReference>
<dbReference type="InterPro" id="IPR000150">
    <property type="entry name" value="Cof"/>
</dbReference>
<dbReference type="EMBL" id="AAWL01000020">
    <property type="protein sequence ID" value="EAX46832.1"/>
    <property type="molecule type" value="Genomic_DNA"/>
</dbReference>
<dbReference type="SFLD" id="SFLDS00003">
    <property type="entry name" value="Haloacid_Dehalogenase"/>
    <property type="match status" value="1"/>
</dbReference>
<accession>A1HSX6</accession>
<keyword evidence="2" id="KW-1185">Reference proteome</keyword>
<dbReference type="CDD" id="cd07516">
    <property type="entry name" value="HAD_Pase"/>
    <property type="match status" value="1"/>
</dbReference>
<dbReference type="NCBIfam" id="TIGR00099">
    <property type="entry name" value="Cof-subfamily"/>
    <property type="match status" value="1"/>
</dbReference>
<proteinExistence type="predicted"/>
<dbReference type="InterPro" id="IPR006379">
    <property type="entry name" value="HAD-SF_hydro_IIB"/>
</dbReference>
<sequence length="272" mass="29462">MSIKLIAVDLDDTLLDNSLAVSARAREAIAQAVARGVTVTVATGRMYRSALPYARQLGLDVPLITYNGALIKAALSGEVLLHRPLAEDVARDVLALSRQQGWYIQVYLDDVLYVTELNDRALYYETIAGVKAVPIGDRLYSLPGAPTKLLVMAEPADILRIQEEVQARFGDRLYAVVSKPNYLEMVHPAVNKGAALAFLAEKLGISRDEVMAIGDSYNDLDMLEYAGFGVAMGNASQRVKAVAQAVTRGNDEDGVAEAIEKILGSGLTYFKN</sequence>
<evidence type="ECO:0000313" key="2">
    <source>
        <dbReference type="Proteomes" id="UP000005139"/>
    </source>
</evidence>
<dbReference type="RefSeq" id="WP_007290131.1">
    <property type="nucleotide sequence ID" value="NZ_AAWL01000020.1"/>
</dbReference>
<dbReference type="NCBIfam" id="TIGR01484">
    <property type="entry name" value="HAD-SF-IIB"/>
    <property type="match status" value="2"/>
</dbReference>
<dbReference type="Gene3D" id="3.40.50.1000">
    <property type="entry name" value="HAD superfamily/HAD-like"/>
    <property type="match status" value="1"/>
</dbReference>
<dbReference type="AlphaFoldDB" id="A1HSX6"/>
<protein>
    <submittedName>
        <fullName evidence="1">Cof-like hydrolase</fullName>
    </submittedName>
</protein>
<dbReference type="Gene3D" id="3.30.1240.10">
    <property type="match status" value="1"/>
</dbReference>
<organism evidence="1 2">
    <name type="scientific">Thermosinus carboxydivorans Nor1</name>
    <dbReference type="NCBI Taxonomy" id="401526"/>
    <lineage>
        <taxon>Bacteria</taxon>
        <taxon>Bacillati</taxon>
        <taxon>Bacillota</taxon>
        <taxon>Negativicutes</taxon>
        <taxon>Selenomonadales</taxon>
        <taxon>Sporomusaceae</taxon>
        <taxon>Thermosinus</taxon>
    </lineage>
</organism>
<dbReference type="GO" id="GO:0016791">
    <property type="term" value="F:phosphatase activity"/>
    <property type="evidence" value="ECO:0007669"/>
    <property type="project" value="TreeGrafter"/>
</dbReference>